<dbReference type="SUPFAM" id="SSF103473">
    <property type="entry name" value="MFS general substrate transporter"/>
    <property type="match status" value="1"/>
</dbReference>
<dbReference type="PANTHER" id="PTHR23521">
    <property type="entry name" value="TRANSPORTER MFS SUPERFAMILY"/>
    <property type="match status" value="1"/>
</dbReference>
<dbReference type="PANTHER" id="PTHR23521:SF3">
    <property type="entry name" value="MFS TRANSPORTER"/>
    <property type="match status" value="1"/>
</dbReference>
<feature type="transmembrane region" description="Helical" evidence="1">
    <location>
        <begin position="336"/>
        <end position="355"/>
    </location>
</feature>
<feature type="transmembrane region" description="Helical" evidence="1">
    <location>
        <begin position="45"/>
        <end position="66"/>
    </location>
</feature>
<feature type="transmembrane region" description="Helical" evidence="1">
    <location>
        <begin position="219"/>
        <end position="238"/>
    </location>
</feature>
<feature type="transmembrane region" description="Helical" evidence="1">
    <location>
        <begin position="276"/>
        <end position="293"/>
    </location>
</feature>
<dbReference type="EMBL" id="LAZR01000052">
    <property type="protein sequence ID" value="KKN98388.1"/>
    <property type="molecule type" value="Genomic_DNA"/>
</dbReference>
<feature type="transmembrane region" description="Helical" evidence="1">
    <location>
        <begin position="75"/>
        <end position="95"/>
    </location>
</feature>
<feature type="transmembrane region" description="Helical" evidence="1">
    <location>
        <begin position="130"/>
        <end position="151"/>
    </location>
</feature>
<keyword evidence="1" id="KW-0472">Membrane</keyword>
<dbReference type="Gene3D" id="1.20.1250.20">
    <property type="entry name" value="MFS general substrate transporter like domains"/>
    <property type="match status" value="1"/>
</dbReference>
<name>A0A0F9Y175_9ZZZZ</name>
<keyword evidence="1" id="KW-1133">Transmembrane helix</keyword>
<sequence length="388" mass="41731">MKQKAHILPIIILSQFACTSTWFAGNAILESLTKKLDFGSEIISYVISSVQFGFIIGTLLFGILMIADRFSPSKVFMVCALLAAISNLALILPQLTVTSLLFARFSTGFFLAGIYPVGMKIAADYYEKGLGKALGFLVGALVLGTAFPFLIKGTPWVNNPNNVIMLTSGITAIGGVLLFVLVPHGPYRVASATLKLDAGPKLFKNYEFRKAAFGYFGHMWELYAFWAFTPIAIQWFAVQTNSTISVALWSGIVIALGGVSCAYGGILSQRIGSKKVALIALIISGFLCIISPLLFSLPLYIFLAGWCIWGIAVTADSPQFSNLVASAVAPELKGTALTLVNCIGFAITIISIQLLGSLQSIISIDLLFIPLAIGPLIGIYYLVNKRTK</sequence>
<dbReference type="InterPro" id="IPR036259">
    <property type="entry name" value="MFS_trans_sf"/>
</dbReference>
<feature type="domain" description="Major facilitator superfamily (MFS) profile" evidence="2">
    <location>
        <begin position="1"/>
        <end position="388"/>
    </location>
</feature>
<proteinExistence type="predicted"/>
<organism evidence="3">
    <name type="scientific">marine sediment metagenome</name>
    <dbReference type="NCBI Taxonomy" id="412755"/>
    <lineage>
        <taxon>unclassified sequences</taxon>
        <taxon>metagenomes</taxon>
        <taxon>ecological metagenomes</taxon>
    </lineage>
</organism>
<reference evidence="3" key="1">
    <citation type="journal article" date="2015" name="Nature">
        <title>Complex archaea that bridge the gap between prokaryotes and eukaryotes.</title>
        <authorList>
            <person name="Spang A."/>
            <person name="Saw J.H."/>
            <person name="Jorgensen S.L."/>
            <person name="Zaremba-Niedzwiedzka K."/>
            <person name="Martijn J."/>
            <person name="Lind A.E."/>
            <person name="van Eijk R."/>
            <person name="Schleper C."/>
            <person name="Guy L."/>
            <person name="Ettema T.J."/>
        </authorList>
    </citation>
    <scope>NUCLEOTIDE SEQUENCE</scope>
</reference>
<feature type="transmembrane region" description="Helical" evidence="1">
    <location>
        <begin position="299"/>
        <end position="315"/>
    </location>
</feature>
<dbReference type="AlphaFoldDB" id="A0A0F9Y175"/>
<feature type="transmembrane region" description="Helical" evidence="1">
    <location>
        <begin position="7"/>
        <end position="25"/>
    </location>
</feature>
<evidence type="ECO:0000256" key="1">
    <source>
        <dbReference type="SAM" id="Phobius"/>
    </source>
</evidence>
<comment type="caution">
    <text evidence="3">The sequence shown here is derived from an EMBL/GenBank/DDBJ whole genome shotgun (WGS) entry which is preliminary data.</text>
</comment>
<dbReference type="InterPro" id="IPR011701">
    <property type="entry name" value="MFS"/>
</dbReference>
<dbReference type="GO" id="GO:0022857">
    <property type="term" value="F:transmembrane transporter activity"/>
    <property type="evidence" value="ECO:0007669"/>
    <property type="project" value="InterPro"/>
</dbReference>
<feature type="transmembrane region" description="Helical" evidence="1">
    <location>
        <begin position="101"/>
        <end position="118"/>
    </location>
</feature>
<dbReference type="GO" id="GO:0005886">
    <property type="term" value="C:plasma membrane"/>
    <property type="evidence" value="ECO:0007669"/>
    <property type="project" value="TreeGrafter"/>
</dbReference>
<evidence type="ECO:0000313" key="3">
    <source>
        <dbReference type="EMBL" id="KKN98388.1"/>
    </source>
</evidence>
<keyword evidence="1" id="KW-0812">Transmembrane</keyword>
<dbReference type="PROSITE" id="PS50850">
    <property type="entry name" value="MFS"/>
    <property type="match status" value="1"/>
</dbReference>
<feature type="transmembrane region" description="Helical" evidence="1">
    <location>
        <begin position="163"/>
        <end position="182"/>
    </location>
</feature>
<dbReference type="InterPro" id="IPR020846">
    <property type="entry name" value="MFS_dom"/>
</dbReference>
<feature type="transmembrane region" description="Helical" evidence="1">
    <location>
        <begin position="244"/>
        <end position="264"/>
    </location>
</feature>
<feature type="transmembrane region" description="Helical" evidence="1">
    <location>
        <begin position="361"/>
        <end position="383"/>
    </location>
</feature>
<dbReference type="Pfam" id="PF07690">
    <property type="entry name" value="MFS_1"/>
    <property type="match status" value="1"/>
</dbReference>
<accession>A0A0F9Y175</accession>
<protein>
    <recommendedName>
        <fullName evidence="2">Major facilitator superfamily (MFS) profile domain-containing protein</fullName>
    </recommendedName>
</protein>
<gene>
    <name evidence="3" type="ORF">LCGC14_0149220</name>
</gene>
<evidence type="ECO:0000259" key="2">
    <source>
        <dbReference type="PROSITE" id="PS50850"/>
    </source>
</evidence>